<keyword evidence="3" id="KW-1003">Cell membrane</keyword>
<keyword evidence="13" id="KW-1185">Reference proteome</keyword>
<dbReference type="Pfam" id="PF07690">
    <property type="entry name" value="MFS_1"/>
    <property type="match status" value="1"/>
</dbReference>
<keyword evidence="2" id="KW-0813">Transport</keyword>
<keyword evidence="5 10" id="KW-1133">Transmembrane helix</keyword>
<evidence type="ECO:0000256" key="8">
    <source>
        <dbReference type="ARBA" id="ARBA00040914"/>
    </source>
</evidence>
<dbReference type="AlphaFoldDB" id="A0A852R9C1"/>
<keyword evidence="4 10" id="KW-0812">Transmembrane</keyword>
<dbReference type="RefSeq" id="WP_185987051.1">
    <property type="nucleotide sequence ID" value="NZ_BAAALZ010000001.1"/>
</dbReference>
<dbReference type="Proteomes" id="UP000586095">
    <property type="component" value="Unassembled WGS sequence"/>
</dbReference>
<sequence>MTRHTLAYFGAYSLSLLGNGIASVLFPLLVLAKTGDVLAAGIVATATTGVGAVVGVFAGAVVDRFNRRTVSVVSDVLSAASVAALPIVDALWGLHLTWFIVLGVIGAFGDVPGLTARESLLPRLVARQRSAPHALDRLVGIREGVSGVLLIAGPGLGGLIVWLFGVSATAMWVTAATSLAAAIVSLTLPRDIGAINTTDTDIDSGGTDAYTGTGTARILRDLLDGWKFLFGHRLVLGAALVSALSVAVLTALQVVILPAYFTDVDLPGLTGLVIFGIALGSIVGAGLYSATIGRVSRRTWFVVAVCGSAIGFLALGSLAAPWVVLIATVWIGLTNGPFSALIGVVTIEAIPDRLRGRVLGAQNAVLLAAPALLVTPIAAFAAGFGLAAAGLAVGALVTVVMLAALVSPAFRGLDAPAQDRLPVAFDATPDAGRPPGAPHSPTPEV</sequence>
<feature type="transmembrane region" description="Helical" evidence="10">
    <location>
        <begin position="266"/>
        <end position="288"/>
    </location>
</feature>
<feature type="transmembrane region" description="Helical" evidence="10">
    <location>
        <begin position="329"/>
        <end position="351"/>
    </location>
</feature>
<proteinExistence type="inferred from homology"/>
<evidence type="ECO:0000256" key="2">
    <source>
        <dbReference type="ARBA" id="ARBA00022448"/>
    </source>
</evidence>
<feature type="transmembrane region" description="Helical" evidence="10">
    <location>
        <begin position="7"/>
        <end position="31"/>
    </location>
</feature>
<evidence type="ECO:0000256" key="10">
    <source>
        <dbReference type="SAM" id="Phobius"/>
    </source>
</evidence>
<dbReference type="CDD" id="cd06173">
    <property type="entry name" value="MFS_MefA_like"/>
    <property type="match status" value="1"/>
</dbReference>
<comment type="caution">
    <text evidence="12">The sequence shown here is derived from an EMBL/GenBank/DDBJ whole genome shotgun (WGS) entry which is preliminary data.</text>
</comment>
<keyword evidence="6 10" id="KW-0472">Membrane</keyword>
<organism evidence="12 13">
    <name type="scientific">Leucobacter aridicollis</name>
    <dbReference type="NCBI Taxonomy" id="283878"/>
    <lineage>
        <taxon>Bacteria</taxon>
        <taxon>Bacillati</taxon>
        <taxon>Actinomycetota</taxon>
        <taxon>Actinomycetes</taxon>
        <taxon>Micrococcales</taxon>
        <taxon>Microbacteriaceae</taxon>
        <taxon>Leucobacter</taxon>
    </lineage>
</organism>
<dbReference type="InterPro" id="IPR020846">
    <property type="entry name" value="MFS_dom"/>
</dbReference>
<dbReference type="PANTHER" id="PTHR23513:SF9">
    <property type="entry name" value="ENTEROBACTIN EXPORTER ENTS"/>
    <property type="match status" value="1"/>
</dbReference>
<evidence type="ECO:0000256" key="1">
    <source>
        <dbReference type="ARBA" id="ARBA00004429"/>
    </source>
</evidence>
<feature type="transmembrane region" description="Helical" evidence="10">
    <location>
        <begin position="145"/>
        <end position="164"/>
    </location>
</feature>
<dbReference type="PROSITE" id="PS50850">
    <property type="entry name" value="MFS"/>
    <property type="match status" value="1"/>
</dbReference>
<dbReference type="GO" id="GO:0005886">
    <property type="term" value="C:plasma membrane"/>
    <property type="evidence" value="ECO:0007669"/>
    <property type="project" value="UniProtKB-SubCell"/>
</dbReference>
<comment type="subcellular location">
    <subcellularLocation>
        <location evidence="1">Cell inner membrane</location>
        <topology evidence="1">Multi-pass membrane protein</topology>
    </subcellularLocation>
</comment>
<dbReference type="Gene3D" id="1.20.1250.20">
    <property type="entry name" value="MFS general substrate transporter like domains"/>
    <property type="match status" value="1"/>
</dbReference>
<evidence type="ECO:0000256" key="4">
    <source>
        <dbReference type="ARBA" id="ARBA00022692"/>
    </source>
</evidence>
<evidence type="ECO:0000256" key="3">
    <source>
        <dbReference type="ARBA" id="ARBA00022475"/>
    </source>
</evidence>
<dbReference type="GO" id="GO:0022857">
    <property type="term" value="F:transmembrane transporter activity"/>
    <property type="evidence" value="ECO:0007669"/>
    <property type="project" value="InterPro"/>
</dbReference>
<feature type="transmembrane region" description="Helical" evidence="10">
    <location>
        <begin position="234"/>
        <end position="260"/>
    </location>
</feature>
<feature type="compositionally biased region" description="Pro residues" evidence="9">
    <location>
        <begin position="435"/>
        <end position="445"/>
    </location>
</feature>
<dbReference type="PANTHER" id="PTHR23513">
    <property type="entry name" value="INTEGRAL MEMBRANE EFFLUX PROTEIN-RELATED"/>
    <property type="match status" value="1"/>
</dbReference>
<evidence type="ECO:0000256" key="6">
    <source>
        <dbReference type="ARBA" id="ARBA00023136"/>
    </source>
</evidence>
<accession>A0A852R9C1</accession>
<feature type="transmembrane region" description="Helical" evidence="10">
    <location>
        <begin position="363"/>
        <end position="382"/>
    </location>
</feature>
<feature type="transmembrane region" description="Helical" evidence="10">
    <location>
        <begin position="37"/>
        <end position="62"/>
    </location>
</feature>
<dbReference type="InterPro" id="IPR036259">
    <property type="entry name" value="MFS_trans_sf"/>
</dbReference>
<gene>
    <name evidence="12" type="ORF">BJ960_001812</name>
</gene>
<feature type="transmembrane region" description="Helical" evidence="10">
    <location>
        <begin position="388"/>
        <end position="410"/>
    </location>
</feature>
<evidence type="ECO:0000313" key="12">
    <source>
        <dbReference type="EMBL" id="NYD27009.1"/>
    </source>
</evidence>
<evidence type="ECO:0000313" key="13">
    <source>
        <dbReference type="Proteomes" id="UP000586095"/>
    </source>
</evidence>
<comment type="similarity">
    <text evidence="7">Belongs to the major facilitator superfamily. Drug:H(+) antiporter-3 (DHA3) (TC 2.A.1.21) family.</text>
</comment>
<dbReference type="SUPFAM" id="SSF103473">
    <property type="entry name" value="MFS general substrate transporter"/>
    <property type="match status" value="1"/>
</dbReference>
<dbReference type="InterPro" id="IPR011701">
    <property type="entry name" value="MFS"/>
</dbReference>
<dbReference type="EMBL" id="JACCBD010000001">
    <property type="protein sequence ID" value="NYD27009.1"/>
    <property type="molecule type" value="Genomic_DNA"/>
</dbReference>
<feature type="transmembrane region" description="Helical" evidence="10">
    <location>
        <begin position="300"/>
        <end position="323"/>
    </location>
</feature>
<evidence type="ECO:0000259" key="11">
    <source>
        <dbReference type="PROSITE" id="PS50850"/>
    </source>
</evidence>
<reference evidence="12 13" key="1">
    <citation type="submission" date="2020-07" db="EMBL/GenBank/DDBJ databases">
        <title>Sequencing the genomes of 1000 actinobacteria strains.</title>
        <authorList>
            <person name="Klenk H.-P."/>
        </authorList>
    </citation>
    <scope>NUCLEOTIDE SEQUENCE [LARGE SCALE GENOMIC DNA]</scope>
    <source>
        <strain evidence="12 13">DSM 17380</strain>
    </source>
</reference>
<protein>
    <recommendedName>
        <fullName evidence="8">Multidrug efflux pump Tap</fullName>
    </recommendedName>
</protein>
<evidence type="ECO:0000256" key="9">
    <source>
        <dbReference type="SAM" id="MobiDB-lite"/>
    </source>
</evidence>
<name>A0A852R9C1_9MICO</name>
<evidence type="ECO:0000256" key="5">
    <source>
        <dbReference type="ARBA" id="ARBA00022989"/>
    </source>
</evidence>
<feature type="region of interest" description="Disordered" evidence="9">
    <location>
        <begin position="425"/>
        <end position="445"/>
    </location>
</feature>
<feature type="domain" description="Major facilitator superfamily (MFS) profile" evidence="11">
    <location>
        <begin position="231"/>
        <end position="445"/>
    </location>
</feature>
<evidence type="ECO:0000256" key="7">
    <source>
        <dbReference type="ARBA" id="ARBA00038075"/>
    </source>
</evidence>